<accession>A0A0H4P7P8</accession>
<evidence type="ECO:0000313" key="1">
    <source>
        <dbReference type="EMBL" id="AKP50461.1"/>
    </source>
</evidence>
<keyword evidence="2" id="KW-1185">Reference proteome</keyword>
<dbReference type="Proteomes" id="UP000036520">
    <property type="component" value="Chromosome"/>
</dbReference>
<gene>
    <name evidence="1" type="ORF">CA2015_1007</name>
</gene>
<dbReference type="STRING" id="320787.CA2015_1007"/>
<sequence>MGQCVKFLKIGARFSEMGGLLPFLIRKGSNLLILATIKLKRQLDYTLFKSNFGFRNRNKSDFHFFCVSYKECQFREKNRSIHEKRSINI</sequence>
<organism evidence="1 2">
    <name type="scientific">Cyclobacterium amurskyense</name>
    <dbReference type="NCBI Taxonomy" id="320787"/>
    <lineage>
        <taxon>Bacteria</taxon>
        <taxon>Pseudomonadati</taxon>
        <taxon>Bacteroidota</taxon>
        <taxon>Cytophagia</taxon>
        <taxon>Cytophagales</taxon>
        <taxon>Cyclobacteriaceae</taxon>
        <taxon>Cyclobacterium</taxon>
    </lineage>
</organism>
<proteinExistence type="predicted"/>
<dbReference type="EMBL" id="CP012040">
    <property type="protein sequence ID" value="AKP50461.1"/>
    <property type="molecule type" value="Genomic_DNA"/>
</dbReference>
<protein>
    <submittedName>
        <fullName evidence="1">Uncharacterized protein</fullName>
    </submittedName>
</protein>
<reference evidence="1 2" key="1">
    <citation type="submission" date="2015-07" db="EMBL/GenBank/DDBJ databases">
        <authorList>
            <person name="Kim K.M."/>
        </authorList>
    </citation>
    <scope>NUCLEOTIDE SEQUENCE [LARGE SCALE GENOMIC DNA]</scope>
    <source>
        <strain evidence="1 2">KCTC 12363</strain>
    </source>
</reference>
<evidence type="ECO:0000313" key="2">
    <source>
        <dbReference type="Proteomes" id="UP000036520"/>
    </source>
</evidence>
<dbReference type="AlphaFoldDB" id="A0A0H4P7P8"/>
<name>A0A0H4P7P8_9BACT</name>
<dbReference type="KEGG" id="camu:CA2015_1007"/>